<sequence length="102" mass="10999">MSSIIKSLSDLFTSFVELVWSFFTTAGDLAQKTASFALKFFSEIIDLLVNFFEGLVGLAGGIVGFVLGNVLILGVVAAVVFGFLQYQRNQGNTVKVGNKKLN</sequence>
<evidence type="ECO:0000313" key="2">
    <source>
        <dbReference type="Proteomes" id="UP000799754"/>
    </source>
</evidence>
<comment type="caution">
    <text evidence="1">The sequence shown here is derived from an EMBL/GenBank/DDBJ whole genome shotgun (WGS) entry which is preliminary data.</text>
</comment>
<dbReference type="Proteomes" id="UP000799754">
    <property type="component" value="Unassembled WGS sequence"/>
</dbReference>
<gene>
    <name evidence="1" type="ORF">BU25DRAFT_168264</name>
</gene>
<name>A0ACB6RRS3_9PLEO</name>
<evidence type="ECO:0000313" key="1">
    <source>
        <dbReference type="EMBL" id="KAF2623849.1"/>
    </source>
</evidence>
<dbReference type="EMBL" id="MU006734">
    <property type="protein sequence ID" value="KAF2623849.1"/>
    <property type="molecule type" value="Genomic_DNA"/>
</dbReference>
<protein>
    <submittedName>
        <fullName evidence="1">Uncharacterized protein</fullName>
    </submittedName>
</protein>
<keyword evidence="2" id="KW-1185">Reference proteome</keyword>
<reference evidence="1" key="1">
    <citation type="journal article" date="2020" name="Stud. Mycol.">
        <title>101 Dothideomycetes genomes: a test case for predicting lifestyles and emergence of pathogens.</title>
        <authorList>
            <person name="Haridas S."/>
            <person name="Albert R."/>
            <person name="Binder M."/>
            <person name="Bloem J."/>
            <person name="Labutti K."/>
            <person name="Salamov A."/>
            <person name="Andreopoulos B."/>
            <person name="Baker S."/>
            <person name="Barry K."/>
            <person name="Bills G."/>
            <person name="Bluhm B."/>
            <person name="Cannon C."/>
            <person name="Castanera R."/>
            <person name="Culley D."/>
            <person name="Daum C."/>
            <person name="Ezra D."/>
            <person name="Gonzalez J."/>
            <person name="Henrissat B."/>
            <person name="Kuo A."/>
            <person name="Liang C."/>
            <person name="Lipzen A."/>
            <person name="Lutzoni F."/>
            <person name="Magnuson J."/>
            <person name="Mondo S."/>
            <person name="Nolan M."/>
            <person name="Ohm R."/>
            <person name="Pangilinan J."/>
            <person name="Park H.-J."/>
            <person name="Ramirez L."/>
            <person name="Alfaro M."/>
            <person name="Sun H."/>
            <person name="Tritt A."/>
            <person name="Yoshinaga Y."/>
            <person name="Zwiers L.-H."/>
            <person name="Turgeon B."/>
            <person name="Goodwin S."/>
            <person name="Spatafora J."/>
            <person name="Crous P."/>
            <person name="Grigoriev I."/>
        </authorList>
    </citation>
    <scope>NUCLEOTIDE SEQUENCE</scope>
    <source>
        <strain evidence="1">CBS 525.71</strain>
    </source>
</reference>
<proteinExistence type="predicted"/>
<accession>A0ACB6RRS3</accession>
<organism evidence="1 2">
    <name type="scientific">Macroventuria anomochaeta</name>
    <dbReference type="NCBI Taxonomy" id="301207"/>
    <lineage>
        <taxon>Eukaryota</taxon>
        <taxon>Fungi</taxon>
        <taxon>Dikarya</taxon>
        <taxon>Ascomycota</taxon>
        <taxon>Pezizomycotina</taxon>
        <taxon>Dothideomycetes</taxon>
        <taxon>Pleosporomycetidae</taxon>
        <taxon>Pleosporales</taxon>
        <taxon>Pleosporineae</taxon>
        <taxon>Didymellaceae</taxon>
        <taxon>Macroventuria</taxon>
    </lineage>
</organism>